<reference evidence="6" key="1">
    <citation type="journal article" date="2019" name="Int. J. Syst. Evol. Microbiol.">
        <title>The Global Catalogue of Microorganisms (GCM) 10K type strain sequencing project: providing services to taxonomists for standard genome sequencing and annotation.</title>
        <authorList>
            <consortium name="The Broad Institute Genomics Platform"/>
            <consortium name="The Broad Institute Genome Sequencing Center for Infectious Disease"/>
            <person name="Wu L."/>
            <person name="Ma J."/>
        </authorList>
    </citation>
    <scope>NUCLEOTIDE SEQUENCE [LARGE SCALE GENOMIC DNA]</scope>
    <source>
        <strain evidence="6">JCM 10083</strain>
    </source>
</reference>
<evidence type="ECO:0000313" key="5">
    <source>
        <dbReference type="EMBL" id="MFC7599730.1"/>
    </source>
</evidence>
<dbReference type="PANTHER" id="PTHR47235">
    <property type="entry name" value="BLR6548 PROTEIN"/>
    <property type="match status" value="1"/>
</dbReference>
<gene>
    <name evidence="5" type="ORF">ACFQVD_06360</name>
</gene>
<comment type="caution">
    <text evidence="5">The sequence shown here is derived from an EMBL/GenBank/DDBJ whole genome shotgun (WGS) entry which is preliminary data.</text>
</comment>
<dbReference type="Gene3D" id="3.40.50.2300">
    <property type="match status" value="2"/>
</dbReference>
<feature type="chain" id="PRO_5047383137" evidence="3">
    <location>
        <begin position="24"/>
        <end position="399"/>
    </location>
</feature>
<evidence type="ECO:0000259" key="4">
    <source>
        <dbReference type="Pfam" id="PF13458"/>
    </source>
</evidence>
<keyword evidence="2 3" id="KW-0732">Signal</keyword>
<dbReference type="Proteomes" id="UP001596514">
    <property type="component" value="Unassembled WGS sequence"/>
</dbReference>
<evidence type="ECO:0000256" key="1">
    <source>
        <dbReference type="ARBA" id="ARBA00010062"/>
    </source>
</evidence>
<feature type="domain" description="Leucine-binding protein" evidence="4">
    <location>
        <begin position="38"/>
        <end position="383"/>
    </location>
</feature>
<evidence type="ECO:0000256" key="3">
    <source>
        <dbReference type="SAM" id="SignalP"/>
    </source>
</evidence>
<organism evidence="5 6">
    <name type="scientific">Streptosporangium amethystogenes subsp. fukuiense</name>
    <dbReference type="NCBI Taxonomy" id="698418"/>
    <lineage>
        <taxon>Bacteria</taxon>
        <taxon>Bacillati</taxon>
        <taxon>Actinomycetota</taxon>
        <taxon>Actinomycetes</taxon>
        <taxon>Streptosporangiales</taxon>
        <taxon>Streptosporangiaceae</taxon>
        <taxon>Streptosporangium</taxon>
    </lineage>
</organism>
<keyword evidence="6" id="KW-1185">Reference proteome</keyword>
<accession>A0ABW2STX8</accession>
<dbReference type="InterPro" id="IPR028082">
    <property type="entry name" value="Peripla_BP_I"/>
</dbReference>
<dbReference type="PANTHER" id="PTHR47235:SF1">
    <property type="entry name" value="BLR6548 PROTEIN"/>
    <property type="match status" value="1"/>
</dbReference>
<name>A0ABW2STX8_9ACTN</name>
<feature type="signal peptide" evidence="3">
    <location>
        <begin position="1"/>
        <end position="23"/>
    </location>
</feature>
<comment type="similarity">
    <text evidence="1">Belongs to the leucine-binding protein family.</text>
</comment>
<sequence length="399" mass="42115">MIHKKTRTAAAVVGGLVATMVLAGCGGGAAESSSGDYPIGMSMDLSGAISFNGKPAAAGFQAYVADLNSRGGVNGKKIDLKVLDDGSDVAKGRANVQQFVSEKRLATFGFILSNLSLATLPVATQGKMPIVGLGGPASLFDPVQSYYFSYELRAERLESAILNYLATRAQEDGIEKPRIAVFSVDTPSNRDMVKLATQDVTDRGWTVSTVQYMPVAPTDVTAQASEIKGSKPDYVLMSHNDAGSLVAVRGLRAQGVDVPVVNQWAGSSDATLKQLGDRYAAFRTYASPTETGNAAVDAMKAAATKAGEAKNMTNPYFTQGWVAGSLLEKTLQACGAECSTGQSFRDALEKLGEIDTNGLSGPLQVSAESHELVKTVRFFSWDQSTDQAKPLTDWVKAVS</sequence>
<dbReference type="RefSeq" id="WP_343963582.1">
    <property type="nucleotide sequence ID" value="NZ_BAAAGK010000018.1"/>
</dbReference>
<dbReference type="PROSITE" id="PS51257">
    <property type="entry name" value="PROKAR_LIPOPROTEIN"/>
    <property type="match status" value="1"/>
</dbReference>
<protein>
    <submittedName>
        <fullName evidence="5">ABC transporter substrate-binding protein</fullName>
    </submittedName>
</protein>
<proteinExistence type="inferred from homology"/>
<dbReference type="InterPro" id="IPR028081">
    <property type="entry name" value="Leu-bd"/>
</dbReference>
<evidence type="ECO:0000313" key="6">
    <source>
        <dbReference type="Proteomes" id="UP001596514"/>
    </source>
</evidence>
<dbReference type="Pfam" id="PF13458">
    <property type="entry name" value="Peripla_BP_6"/>
    <property type="match status" value="1"/>
</dbReference>
<dbReference type="EMBL" id="JBHTEE010000001">
    <property type="protein sequence ID" value="MFC7599730.1"/>
    <property type="molecule type" value="Genomic_DNA"/>
</dbReference>
<evidence type="ECO:0000256" key="2">
    <source>
        <dbReference type="ARBA" id="ARBA00022729"/>
    </source>
</evidence>
<dbReference type="SUPFAM" id="SSF53822">
    <property type="entry name" value="Periplasmic binding protein-like I"/>
    <property type="match status" value="1"/>
</dbReference>